<proteinExistence type="predicted"/>
<sequence>MISYLMNLTAEQKFDLIKTLIPSLMTGLSVIIGAFVTVYQINKNKKKEIDFKIHEQRKEKYEELIRIFRDIFVGAQSILEGEIPIDKTHWLNSQLGMTLYGSAEVIKKINKLNEVARAQKSATEILVSFGELILEMRKEVGFNDENLSVRECLSLYITDIKESKYDQAFQEYEKRKKSR</sequence>
<keyword evidence="1" id="KW-0472">Membrane</keyword>
<protein>
    <submittedName>
        <fullName evidence="2">Uncharacterized protein</fullName>
    </submittedName>
</protein>
<reference evidence="2 3" key="1">
    <citation type="submission" date="2019-07" db="EMBL/GenBank/DDBJ databases">
        <authorList>
            <person name="Kim J."/>
        </authorList>
    </citation>
    <scope>NUCLEOTIDE SEQUENCE [LARGE SCALE GENOMIC DNA]</scope>
    <source>
        <strain evidence="2 3">N4</strain>
    </source>
</reference>
<dbReference type="Proteomes" id="UP000318102">
    <property type="component" value="Unassembled WGS sequence"/>
</dbReference>
<keyword evidence="1" id="KW-1133">Transmembrane helix</keyword>
<evidence type="ECO:0000313" key="3">
    <source>
        <dbReference type="Proteomes" id="UP000318102"/>
    </source>
</evidence>
<keyword evidence="3" id="KW-1185">Reference proteome</keyword>
<dbReference type="OrthoDB" id="9849169at2"/>
<accession>A0A559J2L4</accession>
<dbReference type="EMBL" id="VNJK01000001">
    <property type="protein sequence ID" value="TVX94125.1"/>
    <property type="molecule type" value="Genomic_DNA"/>
</dbReference>
<dbReference type="RefSeq" id="WP_144991240.1">
    <property type="nucleotide sequence ID" value="NZ_VNJK01000001.1"/>
</dbReference>
<dbReference type="AlphaFoldDB" id="A0A559J2L4"/>
<organism evidence="2 3">
    <name type="scientific">Paenibacillus agilis</name>
    <dbReference type="NCBI Taxonomy" id="3020863"/>
    <lineage>
        <taxon>Bacteria</taxon>
        <taxon>Bacillati</taxon>
        <taxon>Bacillota</taxon>
        <taxon>Bacilli</taxon>
        <taxon>Bacillales</taxon>
        <taxon>Paenibacillaceae</taxon>
        <taxon>Paenibacillus</taxon>
    </lineage>
</organism>
<feature type="transmembrane region" description="Helical" evidence="1">
    <location>
        <begin position="20"/>
        <end position="39"/>
    </location>
</feature>
<gene>
    <name evidence="2" type="ORF">FPZ44_14330</name>
</gene>
<keyword evidence="1" id="KW-0812">Transmembrane</keyword>
<evidence type="ECO:0000256" key="1">
    <source>
        <dbReference type="SAM" id="Phobius"/>
    </source>
</evidence>
<comment type="caution">
    <text evidence="2">The sequence shown here is derived from an EMBL/GenBank/DDBJ whole genome shotgun (WGS) entry which is preliminary data.</text>
</comment>
<name>A0A559J2L4_9BACL</name>
<evidence type="ECO:0000313" key="2">
    <source>
        <dbReference type="EMBL" id="TVX94125.1"/>
    </source>
</evidence>